<organism evidence="5 6">
    <name type="scientific">Nocardioides fonticola</name>
    <dbReference type="NCBI Taxonomy" id="450363"/>
    <lineage>
        <taxon>Bacteria</taxon>
        <taxon>Bacillati</taxon>
        <taxon>Actinomycetota</taxon>
        <taxon>Actinomycetes</taxon>
        <taxon>Propionibacteriales</taxon>
        <taxon>Nocardioidaceae</taxon>
        <taxon>Nocardioides</taxon>
    </lineage>
</organism>
<dbReference type="Gene3D" id="3.40.50.10350">
    <property type="entry name" value="Glycerate kinase, domain 1"/>
    <property type="match status" value="1"/>
</dbReference>
<dbReference type="PIRSF" id="PIRSF006078">
    <property type="entry name" value="GlxK"/>
    <property type="match status" value="1"/>
</dbReference>
<dbReference type="SUPFAM" id="SSF110738">
    <property type="entry name" value="Glycerate kinase I"/>
    <property type="match status" value="1"/>
</dbReference>
<dbReference type="PANTHER" id="PTHR21599:SF0">
    <property type="entry name" value="GLYCERATE KINASE"/>
    <property type="match status" value="1"/>
</dbReference>
<evidence type="ECO:0000256" key="4">
    <source>
        <dbReference type="PIRNR" id="PIRNR006078"/>
    </source>
</evidence>
<dbReference type="Proteomes" id="UP001501495">
    <property type="component" value="Unassembled WGS sequence"/>
</dbReference>
<dbReference type="Gene3D" id="3.90.1510.10">
    <property type="entry name" value="Glycerate kinase, domain 2"/>
    <property type="match status" value="1"/>
</dbReference>
<evidence type="ECO:0000256" key="2">
    <source>
        <dbReference type="ARBA" id="ARBA00022679"/>
    </source>
</evidence>
<dbReference type="PANTHER" id="PTHR21599">
    <property type="entry name" value="GLYCERATE KINASE"/>
    <property type="match status" value="1"/>
</dbReference>
<evidence type="ECO:0000313" key="6">
    <source>
        <dbReference type="Proteomes" id="UP001501495"/>
    </source>
</evidence>
<comment type="caution">
    <text evidence="5">The sequence shown here is derived from an EMBL/GenBank/DDBJ whole genome shotgun (WGS) entry which is preliminary data.</text>
</comment>
<dbReference type="EMBL" id="BAAAZH010000023">
    <property type="protein sequence ID" value="GAA4123095.1"/>
    <property type="molecule type" value="Genomic_DNA"/>
</dbReference>
<dbReference type="InterPro" id="IPR018197">
    <property type="entry name" value="Glycerate_kinase_RE-like"/>
</dbReference>
<keyword evidence="3 4" id="KW-0418">Kinase</keyword>
<name>A0ABP7XP20_9ACTN</name>
<dbReference type="Pfam" id="PF02595">
    <property type="entry name" value="Gly_kinase"/>
    <property type="match status" value="1"/>
</dbReference>
<protein>
    <submittedName>
        <fullName evidence="5">Glycerate kinase</fullName>
    </submittedName>
</protein>
<sequence length="361" mass="36130">MRVMVAPDKFAGTLTAVEAAEAIATGWRRHAPDDVLDLAPMSDGGPGFVDVLHAAHGGHLLAATVAGPLGEEVPAAVLLHDGTAYVESAQACGLHLTGGRAARAATTRGVGDLLLRARDAGARRIVVGLGGSGTNDGGAGLLAALGATGDRPLDAGPDGLAGLGSVDLAPARAALAGIELVAASDVDSPLTGLFGATKTFGPQKGLAEDELPAIDGVLERWAELTDRRLSLEKGAGAAGGLGHAVLLLGGRREPGIELVAAAVDLAARARAADLVVTGEGAFDFSSRAGKVPYGVAATAEQALRPCIALAGRVLVGAREMRALGVESAYATVDLVGEERSLADPAGSLAELAARVARTWSR</sequence>
<dbReference type="InterPro" id="IPR018193">
    <property type="entry name" value="Glyc_kinase_flavodox-like_fold"/>
</dbReference>
<keyword evidence="2 4" id="KW-0808">Transferase</keyword>
<comment type="similarity">
    <text evidence="1 4">Belongs to the glycerate kinase type-1 family.</text>
</comment>
<dbReference type="InterPro" id="IPR004381">
    <property type="entry name" value="Glycerate_kinase"/>
</dbReference>
<accession>A0ABP7XP20</accession>
<evidence type="ECO:0000256" key="3">
    <source>
        <dbReference type="ARBA" id="ARBA00022777"/>
    </source>
</evidence>
<dbReference type="GO" id="GO:0016301">
    <property type="term" value="F:kinase activity"/>
    <property type="evidence" value="ECO:0007669"/>
    <property type="project" value="UniProtKB-KW"/>
</dbReference>
<reference evidence="6" key="1">
    <citation type="journal article" date="2019" name="Int. J. Syst. Evol. Microbiol.">
        <title>The Global Catalogue of Microorganisms (GCM) 10K type strain sequencing project: providing services to taxonomists for standard genome sequencing and annotation.</title>
        <authorList>
            <consortium name="The Broad Institute Genomics Platform"/>
            <consortium name="The Broad Institute Genome Sequencing Center for Infectious Disease"/>
            <person name="Wu L."/>
            <person name="Ma J."/>
        </authorList>
    </citation>
    <scope>NUCLEOTIDE SEQUENCE [LARGE SCALE GENOMIC DNA]</scope>
    <source>
        <strain evidence="6">JCM 16703</strain>
    </source>
</reference>
<evidence type="ECO:0000313" key="5">
    <source>
        <dbReference type="EMBL" id="GAA4123095.1"/>
    </source>
</evidence>
<dbReference type="RefSeq" id="WP_344734210.1">
    <property type="nucleotide sequence ID" value="NZ_BAAAZH010000023.1"/>
</dbReference>
<proteinExistence type="inferred from homology"/>
<gene>
    <name evidence="5" type="ORF">GCM10022215_29410</name>
</gene>
<dbReference type="InterPro" id="IPR036129">
    <property type="entry name" value="Glycerate_kinase_sf"/>
</dbReference>
<keyword evidence="6" id="KW-1185">Reference proteome</keyword>
<dbReference type="NCBIfam" id="TIGR00045">
    <property type="entry name" value="glycerate kinase"/>
    <property type="match status" value="1"/>
</dbReference>
<evidence type="ECO:0000256" key="1">
    <source>
        <dbReference type="ARBA" id="ARBA00006284"/>
    </source>
</evidence>